<feature type="transmembrane region" description="Helical" evidence="1">
    <location>
        <begin position="329"/>
        <end position="349"/>
    </location>
</feature>
<protein>
    <submittedName>
        <fullName evidence="2">Uncharacterized protein</fullName>
    </submittedName>
</protein>
<organism evidence="2 3">
    <name type="scientific">Fischerella thermalis CCMEE 5268</name>
    <dbReference type="NCBI Taxonomy" id="2019662"/>
    <lineage>
        <taxon>Bacteria</taxon>
        <taxon>Bacillati</taxon>
        <taxon>Cyanobacteriota</taxon>
        <taxon>Cyanophyceae</taxon>
        <taxon>Nostocales</taxon>
        <taxon>Hapalosiphonaceae</taxon>
        <taxon>Fischerella</taxon>
    </lineage>
</organism>
<dbReference type="Proteomes" id="UP000235025">
    <property type="component" value="Unassembled WGS sequence"/>
</dbReference>
<evidence type="ECO:0000313" key="2">
    <source>
        <dbReference type="EMBL" id="PLZ99535.1"/>
    </source>
</evidence>
<keyword evidence="1" id="KW-0812">Transmembrane</keyword>
<reference evidence="2 3" key="1">
    <citation type="submission" date="2017-07" db="EMBL/GenBank/DDBJ databases">
        <title>Genomes of Fischerella (Mastigocladus) sp. strains.</title>
        <authorList>
            <person name="Miller S.R."/>
        </authorList>
    </citation>
    <scope>NUCLEOTIDE SEQUENCE [LARGE SCALE GENOMIC DNA]</scope>
    <source>
        <strain evidence="2 3">CCMEE 5268</strain>
    </source>
</reference>
<name>A0A2N6KIZ0_9CYAN</name>
<feature type="transmembrane region" description="Helical" evidence="1">
    <location>
        <begin position="395"/>
        <end position="413"/>
    </location>
</feature>
<evidence type="ECO:0000313" key="3">
    <source>
        <dbReference type="Proteomes" id="UP000235025"/>
    </source>
</evidence>
<feature type="transmembrane region" description="Helical" evidence="1">
    <location>
        <begin position="91"/>
        <end position="119"/>
    </location>
</feature>
<keyword evidence="1" id="KW-0472">Membrane</keyword>
<sequence length="775" mass="89613">MNKIANKHKIIIFAYILLTVLSILYSLVIVKDFSRPLIGILDDEQWEYAGFYLFKNISFTPFPHLNLVNNQVFYPYGTNSVFLAWGIERDIFYAIMYFLFGIGSWIKIYFLLSVLFTVIGSFRLLLWDYGFVRACGASLIVSFFNAYAIYKYPDHLSYSIIHWTILSFIADFLIVKRIVLKQNISLKLVLLRALLLFLSLGQELGYIAGFALMSFSISMLYISLIFLYRQFKLKQNPIVLFQSWLESWRTEFFSEKRIYLFLLGFCVLIAYAYLPLVFQIAKEAKSFDFTGVHTVTWWTHPLRLFIPFFPFFNPVAFEFKKVFGDEPEALIDGSSGFFLLIIGILGLLHKRKKIKIFIPLIIILFLCLSYHPINLPTLKIFPWFAFNRITGRSTVIYPVILGIFALHINLNCLQTSRKQLITAILVLLACTELYTIYSFKLNYQPYSLDKNFFKYMNYVKKQPGEAVLDWPFCIAGGNGVGSLQGLCPFYGKNGSIFALRRFHEKKVMGQYFGRLHPSQIEPYLQAGWDHLFSPNHPNIMEATQQTQCFRADEWSFFTDFYKYNDFAGINLYADLLPESCVKEFYTRFGNPTNETTVLGAGTVKFIPKSADLRSQVDLALGTKIKFEPFLDFSDANLLNINTIKSFTSVTGLSYVEGTKPSSWRWALGSETNIVFKLKHSQPLILSFRFDSPIEDQNVLLEVNGVTLGNFNNLSKDVTIDHKLKFKPLKGVNRIVFKYKYWNHNQATFAPKDSREMSVAFRRLMIEPAKETSEPE</sequence>
<feature type="transmembrane region" description="Helical" evidence="1">
    <location>
        <begin position="206"/>
        <end position="228"/>
    </location>
</feature>
<feature type="transmembrane region" description="Helical" evidence="1">
    <location>
        <begin position="12"/>
        <end position="30"/>
    </location>
</feature>
<feature type="transmembrane region" description="Helical" evidence="1">
    <location>
        <begin position="356"/>
        <end position="375"/>
    </location>
</feature>
<feature type="transmembrane region" description="Helical" evidence="1">
    <location>
        <begin position="131"/>
        <end position="150"/>
    </location>
</feature>
<feature type="transmembrane region" description="Helical" evidence="1">
    <location>
        <begin position="258"/>
        <end position="281"/>
    </location>
</feature>
<keyword evidence="1" id="KW-1133">Transmembrane helix</keyword>
<feature type="transmembrane region" description="Helical" evidence="1">
    <location>
        <begin position="156"/>
        <end position="175"/>
    </location>
</feature>
<evidence type="ECO:0000256" key="1">
    <source>
        <dbReference type="SAM" id="Phobius"/>
    </source>
</evidence>
<feature type="transmembrane region" description="Helical" evidence="1">
    <location>
        <begin position="420"/>
        <end position="439"/>
    </location>
</feature>
<dbReference type="AlphaFoldDB" id="A0A2N6KIZ0"/>
<dbReference type="EMBL" id="NMQA01000069">
    <property type="protein sequence ID" value="PLZ99535.1"/>
    <property type="molecule type" value="Genomic_DNA"/>
</dbReference>
<comment type="caution">
    <text evidence="2">The sequence shown here is derived from an EMBL/GenBank/DDBJ whole genome shotgun (WGS) entry which is preliminary data.</text>
</comment>
<proteinExistence type="predicted"/>
<dbReference type="RefSeq" id="WP_102172025.1">
    <property type="nucleotide sequence ID" value="NZ_NMQA01000069.1"/>
</dbReference>
<gene>
    <name evidence="2" type="ORF">CEN50_06930</name>
</gene>
<accession>A0A2N6KIZ0</accession>